<dbReference type="AlphaFoldDB" id="A0A118JSA8"/>
<sequence length="87" mass="10052">MRPSMKLFATVLLLVMCLMANEMVVEGRTCESQSHKFKGTLQIRGSKMTDFKFQIRGSETTMHITLVFLFEIGKIQQQPAVWLQEQQ</sequence>
<dbReference type="STRING" id="59895.A0A118JSA8"/>
<dbReference type="EMBL" id="LEKV01005458">
    <property type="protein sequence ID" value="KVH88297.1"/>
    <property type="molecule type" value="Genomic_DNA"/>
</dbReference>
<feature type="signal peptide" evidence="1">
    <location>
        <begin position="1"/>
        <end position="27"/>
    </location>
</feature>
<accession>A0A118JSA8</accession>
<feature type="chain" id="PRO_5007159624" evidence="1">
    <location>
        <begin position="28"/>
        <end position="87"/>
    </location>
</feature>
<reference evidence="2 3" key="1">
    <citation type="journal article" date="2016" name="Sci. Rep.">
        <title>The genome sequence of the outbreeding globe artichoke constructed de novo incorporating a phase-aware low-pass sequencing strategy of F1 progeny.</title>
        <authorList>
            <person name="Scaglione D."/>
            <person name="Reyes-Chin-Wo S."/>
            <person name="Acquadro A."/>
            <person name="Froenicke L."/>
            <person name="Portis E."/>
            <person name="Beitel C."/>
            <person name="Tirone M."/>
            <person name="Mauro R."/>
            <person name="Lo Monaco A."/>
            <person name="Mauromicale G."/>
            <person name="Faccioli P."/>
            <person name="Cattivelli L."/>
            <person name="Rieseberg L."/>
            <person name="Michelmore R."/>
            <person name="Lanteri S."/>
        </authorList>
    </citation>
    <scope>NUCLEOTIDE SEQUENCE [LARGE SCALE GENOMIC DNA]</scope>
    <source>
        <strain evidence="2">2C</strain>
    </source>
</reference>
<dbReference type="Gramene" id="KVH88297">
    <property type="protein sequence ID" value="KVH88297"/>
    <property type="gene ID" value="Ccrd_024189"/>
</dbReference>
<protein>
    <submittedName>
        <fullName evidence="2">Uncharacterized protein</fullName>
    </submittedName>
</protein>
<proteinExistence type="predicted"/>
<keyword evidence="3" id="KW-1185">Reference proteome</keyword>
<dbReference type="Proteomes" id="UP000243975">
    <property type="component" value="Unassembled WGS sequence"/>
</dbReference>
<gene>
    <name evidence="2" type="ORF">Ccrd_024189</name>
</gene>
<evidence type="ECO:0000256" key="1">
    <source>
        <dbReference type="SAM" id="SignalP"/>
    </source>
</evidence>
<comment type="caution">
    <text evidence="2">The sequence shown here is derived from an EMBL/GenBank/DDBJ whole genome shotgun (WGS) entry which is preliminary data.</text>
</comment>
<organism evidence="2 3">
    <name type="scientific">Cynara cardunculus var. scolymus</name>
    <name type="common">Globe artichoke</name>
    <name type="synonym">Cynara scolymus</name>
    <dbReference type="NCBI Taxonomy" id="59895"/>
    <lineage>
        <taxon>Eukaryota</taxon>
        <taxon>Viridiplantae</taxon>
        <taxon>Streptophyta</taxon>
        <taxon>Embryophyta</taxon>
        <taxon>Tracheophyta</taxon>
        <taxon>Spermatophyta</taxon>
        <taxon>Magnoliopsida</taxon>
        <taxon>eudicotyledons</taxon>
        <taxon>Gunneridae</taxon>
        <taxon>Pentapetalae</taxon>
        <taxon>asterids</taxon>
        <taxon>campanulids</taxon>
        <taxon>Asterales</taxon>
        <taxon>Asteraceae</taxon>
        <taxon>Carduoideae</taxon>
        <taxon>Cardueae</taxon>
        <taxon>Carduinae</taxon>
        <taxon>Cynara</taxon>
    </lineage>
</organism>
<keyword evidence="1" id="KW-0732">Signal</keyword>
<evidence type="ECO:0000313" key="3">
    <source>
        <dbReference type="Proteomes" id="UP000243975"/>
    </source>
</evidence>
<name>A0A118JSA8_CYNCS</name>
<evidence type="ECO:0000313" key="2">
    <source>
        <dbReference type="EMBL" id="KVH88297.1"/>
    </source>
</evidence>